<keyword evidence="2" id="KW-1185">Reference proteome</keyword>
<accession>A0ABN6RM26</accession>
<sequence>MTPPGVLRWHVLIRWADGHRSRFVYEGPLWIGKVSQDVHVLAQAEHARRREASPDLPPQLPYEVLSFREAGKAGQG</sequence>
<reference evidence="1" key="1">
    <citation type="submission" date="2022-07" db="EMBL/GenBank/DDBJ databases">
        <title>Complete Genome Sequence of the Radioresistant Bacterium Deinococcus aetherius ST0316, Isolated from the Air Dust collected in Lower Stratosphere above Japan.</title>
        <authorList>
            <person name="Satoh K."/>
            <person name="Hagiwara K."/>
            <person name="Katsumata K."/>
            <person name="Kubo A."/>
            <person name="Yokobori S."/>
            <person name="Yamagishi A."/>
            <person name="Oono Y."/>
            <person name="Narumi I."/>
        </authorList>
    </citation>
    <scope>NUCLEOTIDE SEQUENCE</scope>
    <source>
        <strain evidence="1">ST0316</strain>
        <plasmid evidence="1">pDAETH-2</plasmid>
    </source>
</reference>
<protein>
    <submittedName>
        <fullName evidence="1">Uncharacterized protein</fullName>
    </submittedName>
</protein>
<proteinExistence type="predicted"/>
<dbReference type="Proteomes" id="UP001064971">
    <property type="component" value="Plasmid pDAETH-2"/>
</dbReference>
<name>A0ABN6RM26_9DEIO</name>
<organism evidence="1 2">
    <name type="scientific">Deinococcus aetherius</name>
    <dbReference type="NCBI Taxonomy" id="200252"/>
    <lineage>
        <taxon>Bacteria</taxon>
        <taxon>Thermotogati</taxon>
        <taxon>Deinococcota</taxon>
        <taxon>Deinococci</taxon>
        <taxon>Deinococcales</taxon>
        <taxon>Deinococcaceae</taxon>
        <taxon>Deinococcus</taxon>
    </lineage>
</organism>
<dbReference type="EMBL" id="AP026562">
    <property type="protein sequence ID" value="BDP44357.1"/>
    <property type="molecule type" value="Genomic_DNA"/>
</dbReference>
<evidence type="ECO:0000313" key="1">
    <source>
        <dbReference type="EMBL" id="BDP44357.1"/>
    </source>
</evidence>
<dbReference type="RefSeq" id="WP_264778203.1">
    <property type="nucleotide sequence ID" value="NZ_AP026562.1"/>
</dbReference>
<geneLocation type="plasmid" evidence="1 2">
    <name>pDAETH-2</name>
</geneLocation>
<keyword evidence="1" id="KW-0614">Plasmid</keyword>
<gene>
    <name evidence="1" type="ORF">DAETH_43260</name>
</gene>
<evidence type="ECO:0000313" key="2">
    <source>
        <dbReference type="Proteomes" id="UP001064971"/>
    </source>
</evidence>